<dbReference type="SUPFAM" id="SSF55073">
    <property type="entry name" value="Nucleotide cyclase"/>
    <property type="match status" value="1"/>
</dbReference>
<dbReference type="InterPro" id="IPR050469">
    <property type="entry name" value="Diguanylate_Cyclase"/>
</dbReference>
<evidence type="ECO:0000313" key="6">
    <source>
        <dbReference type="EMBL" id="MBK1726342.1"/>
    </source>
</evidence>
<comment type="caution">
    <text evidence="6">The sequence shown here is derived from an EMBL/GenBank/DDBJ whole genome shotgun (WGS) entry which is preliminary data.</text>
</comment>
<dbReference type="SMART" id="SM00267">
    <property type="entry name" value="GGDEF"/>
    <property type="match status" value="1"/>
</dbReference>
<dbReference type="EC" id="2.7.7.65" evidence="1"/>
<dbReference type="PANTHER" id="PTHR45138:SF9">
    <property type="entry name" value="DIGUANYLATE CYCLASE DGCM-RELATED"/>
    <property type="match status" value="1"/>
</dbReference>
<reference evidence="6 7" key="1">
    <citation type="journal article" date="2020" name="Microorganisms">
        <title>Osmotic Adaptation and Compatible Solute Biosynthesis of Phototrophic Bacteria as Revealed from Genome Analyses.</title>
        <authorList>
            <person name="Imhoff J.F."/>
            <person name="Rahn T."/>
            <person name="Kunzel S."/>
            <person name="Keller A."/>
            <person name="Neulinger S.C."/>
        </authorList>
    </citation>
    <scope>NUCLEOTIDE SEQUENCE [LARGE SCALE GENOMIC DNA]</scope>
    <source>
        <strain evidence="6 7">DSM 15116</strain>
    </source>
</reference>
<keyword evidence="3" id="KW-0175">Coiled coil</keyword>
<dbReference type="InterPro" id="IPR000160">
    <property type="entry name" value="GGDEF_dom"/>
</dbReference>
<sequence length="336" mass="36507">MELLERWLPIESDLQAFLAAAGEAAEQLGASRLERAPTLLRLSERLRHAGAGRGQPLRARLRLEGPELAAEWGEAGHALPVARAAAGQAPSPEAAERLRERLAQRFAHQDPEALRQRNEQMSARLAANREQMEAELRDLQEALEQRQRELTRTILEAETDPLTGAKNRRAFNQAGPQAFRRTQRQQTEPLSVLLIDLDHFKAVNDSYGHQYGDDYLRWAAEQMGAAIRSEVDTLFRIGGDEFAILLFADAQAACARALEILEGLEGQASIGVATLAPGDSGEGGFEQLLEAADRALYEVKESGRGQVAHAGCRQRGTAACPRPGGEAPLPCASGAG</sequence>
<dbReference type="Pfam" id="PF00990">
    <property type="entry name" value="GGDEF"/>
    <property type="match status" value="1"/>
</dbReference>
<dbReference type="Proteomes" id="UP000738126">
    <property type="component" value="Unassembled WGS sequence"/>
</dbReference>
<evidence type="ECO:0000256" key="2">
    <source>
        <dbReference type="ARBA" id="ARBA00034247"/>
    </source>
</evidence>
<dbReference type="InterPro" id="IPR043128">
    <property type="entry name" value="Rev_trsase/Diguanyl_cyclase"/>
</dbReference>
<evidence type="ECO:0000256" key="4">
    <source>
        <dbReference type="SAM" id="MobiDB-lite"/>
    </source>
</evidence>
<comment type="catalytic activity">
    <reaction evidence="2">
        <text>2 GTP = 3',3'-c-di-GMP + 2 diphosphate</text>
        <dbReference type="Rhea" id="RHEA:24898"/>
        <dbReference type="ChEBI" id="CHEBI:33019"/>
        <dbReference type="ChEBI" id="CHEBI:37565"/>
        <dbReference type="ChEBI" id="CHEBI:58805"/>
        <dbReference type="EC" id="2.7.7.65"/>
    </reaction>
</comment>
<evidence type="ECO:0000313" key="7">
    <source>
        <dbReference type="Proteomes" id="UP000738126"/>
    </source>
</evidence>
<feature type="coiled-coil region" evidence="3">
    <location>
        <begin position="115"/>
        <end position="160"/>
    </location>
</feature>
<dbReference type="EMBL" id="NRSH01000036">
    <property type="protein sequence ID" value="MBK1726342.1"/>
    <property type="molecule type" value="Genomic_DNA"/>
</dbReference>
<evidence type="ECO:0000256" key="3">
    <source>
        <dbReference type="SAM" id="Coils"/>
    </source>
</evidence>
<protein>
    <recommendedName>
        <fullName evidence="1">diguanylate cyclase</fullName>
        <ecNumber evidence="1">2.7.7.65</ecNumber>
    </recommendedName>
</protein>
<dbReference type="InterPro" id="IPR029787">
    <property type="entry name" value="Nucleotide_cyclase"/>
</dbReference>
<evidence type="ECO:0000256" key="1">
    <source>
        <dbReference type="ARBA" id="ARBA00012528"/>
    </source>
</evidence>
<dbReference type="Gene3D" id="3.30.70.270">
    <property type="match status" value="1"/>
</dbReference>
<name>A0ABS1E5D8_9GAMM</name>
<dbReference type="PANTHER" id="PTHR45138">
    <property type="entry name" value="REGULATORY COMPONENTS OF SENSORY TRANSDUCTION SYSTEM"/>
    <property type="match status" value="1"/>
</dbReference>
<dbReference type="RefSeq" id="WP_200257378.1">
    <property type="nucleotide sequence ID" value="NZ_NRSH01000036.1"/>
</dbReference>
<dbReference type="PROSITE" id="PS50887">
    <property type="entry name" value="GGDEF"/>
    <property type="match status" value="1"/>
</dbReference>
<feature type="region of interest" description="Disordered" evidence="4">
    <location>
        <begin position="317"/>
        <end position="336"/>
    </location>
</feature>
<feature type="domain" description="GGDEF" evidence="5">
    <location>
        <begin position="188"/>
        <end position="312"/>
    </location>
</feature>
<evidence type="ECO:0000259" key="5">
    <source>
        <dbReference type="PROSITE" id="PS50887"/>
    </source>
</evidence>
<organism evidence="6 7">
    <name type="scientific">Halorhodospira neutriphila</name>
    <dbReference type="NCBI Taxonomy" id="168379"/>
    <lineage>
        <taxon>Bacteria</taxon>
        <taxon>Pseudomonadati</taxon>
        <taxon>Pseudomonadota</taxon>
        <taxon>Gammaproteobacteria</taxon>
        <taxon>Chromatiales</taxon>
        <taxon>Ectothiorhodospiraceae</taxon>
        <taxon>Halorhodospira</taxon>
    </lineage>
</organism>
<keyword evidence="7" id="KW-1185">Reference proteome</keyword>
<accession>A0ABS1E5D8</accession>
<dbReference type="CDD" id="cd01949">
    <property type="entry name" value="GGDEF"/>
    <property type="match status" value="1"/>
</dbReference>
<proteinExistence type="predicted"/>
<gene>
    <name evidence="6" type="ORF">CKO13_04745</name>
</gene>
<dbReference type="NCBIfam" id="TIGR00254">
    <property type="entry name" value="GGDEF"/>
    <property type="match status" value="1"/>
</dbReference>